<accession>A0A5J5CHB4</accession>
<dbReference type="Proteomes" id="UP000327493">
    <property type="component" value="Chromosome 23"/>
</dbReference>
<evidence type="ECO:0000313" key="3">
    <source>
        <dbReference type="Proteomes" id="UP000327493"/>
    </source>
</evidence>
<sequence length="95" mass="10654">MFLPREQDETLGNQGELSVTGQDDDDTELPPSPPPPQDCSSPVPSASVSSRQARQGKKCEHEELLDYMEKADNNFLQLNKDMMSTQLNTCNRLEQ</sequence>
<protein>
    <submittedName>
        <fullName evidence="2">Uncharacterized protein</fullName>
    </submittedName>
</protein>
<dbReference type="AlphaFoldDB" id="A0A5J5CHB4"/>
<proteinExistence type="predicted"/>
<dbReference type="EMBL" id="VOFY01000023">
    <property type="protein sequence ID" value="KAA8579916.1"/>
    <property type="molecule type" value="Genomic_DNA"/>
</dbReference>
<organism evidence="2 3">
    <name type="scientific">Etheostoma spectabile</name>
    <name type="common">orangethroat darter</name>
    <dbReference type="NCBI Taxonomy" id="54343"/>
    <lineage>
        <taxon>Eukaryota</taxon>
        <taxon>Metazoa</taxon>
        <taxon>Chordata</taxon>
        <taxon>Craniata</taxon>
        <taxon>Vertebrata</taxon>
        <taxon>Euteleostomi</taxon>
        <taxon>Actinopterygii</taxon>
        <taxon>Neopterygii</taxon>
        <taxon>Teleostei</taxon>
        <taxon>Neoteleostei</taxon>
        <taxon>Acanthomorphata</taxon>
        <taxon>Eupercaria</taxon>
        <taxon>Perciformes</taxon>
        <taxon>Percoidei</taxon>
        <taxon>Percidae</taxon>
        <taxon>Etheostomatinae</taxon>
        <taxon>Etheostoma</taxon>
    </lineage>
</organism>
<reference evidence="2 3" key="1">
    <citation type="submission" date="2019-08" db="EMBL/GenBank/DDBJ databases">
        <title>A chromosome-level genome assembly, high-density linkage maps, and genome scans reveal the genomic architecture of hybrid incompatibilities underlying speciation via character displacement in darters (Percidae: Etheostominae).</title>
        <authorList>
            <person name="Moran R.L."/>
            <person name="Catchen J.M."/>
            <person name="Fuller R.C."/>
        </authorList>
    </citation>
    <scope>NUCLEOTIDE SEQUENCE [LARGE SCALE GENOMIC DNA]</scope>
    <source>
        <strain evidence="2">EspeVRDwgs_2016</strain>
        <tissue evidence="2">Muscle</tissue>
    </source>
</reference>
<feature type="compositionally biased region" description="Low complexity" evidence="1">
    <location>
        <begin position="38"/>
        <end position="53"/>
    </location>
</feature>
<feature type="region of interest" description="Disordered" evidence="1">
    <location>
        <begin position="1"/>
        <end position="59"/>
    </location>
</feature>
<feature type="non-terminal residue" evidence="2">
    <location>
        <position position="95"/>
    </location>
</feature>
<name>A0A5J5CHB4_9PERO</name>
<gene>
    <name evidence="2" type="ORF">FQN60_005451</name>
</gene>
<keyword evidence="3" id="KW-1185">Reference proteome</keyword>
<evidence type="ECO:0000313" key="2">
    <source>
        <dbReference type="EMBL" id="KAA8579916.1"/>
    </source>
</evidence>
<comment type="caution">
    <text evidence="2">The sequence shown here is derived from an EMBL/GenBank/DDBJ whole genome shotgun (WGS) entry which is preliminary data.</text>
</comment>
<feature type="compositionally biased region" description="Polar residues" evidence="1">
    <location>
        <begin position="10"/>
        <end position="21"/>
    </location>
</feature>
<evidence type="ECO:0000256" key="1">
    <source>
        <dbReference type="SAM" id="MobiDB-lite"/>
    </source>
</evidence>